<name>A0ABN7PL27_TIMPD</name>
<dbReference type="EMBL" id="CAJPIN010083565">
    <property type="protein sequence ID" value="CAG2068171.1"/>
    <property type="molecule type" value="Genomic_DNA"/>
</dbReference>
<protein>
    <submittedName>
        <fullName evidence="1">Uncharacterized protein</fullName>
    </submittedName>
</protein>
<dbReference type="Proteomes" id="UP001153148">
    <property type="component" value="Unassembled WGS sequence"/>
</dbReference>
<sequence length="75" mass="8382">MVRLLDVSCLQLSSEPSQNIPRGKSLPGRKHSGILKDYCLKYDDVGLPSRNQLSSLYLLLYTHHGGVRKVQEGSQ</sequence>
<reference evidence="1" key="1">
    <citation type="submission" date="2021-03" db="EMBL/GenBank/DDBJ databases">
        <authorList>
            <person name="Tran Van P."/>
        </authorList>
    </citation>
    <scope>NUCLEOTIDE SEQUENCE</scope>
</reference>
<keyword evidence="2" id="KW-1185">Reference proteome</keyword>
<gene>
    <name evidence="1" type="ORF">TPAB3V08_LOCUS15114</name>
</gene>
<evidence type="ECO:0000313" key="1">
    <source>
        <dbReference type="EMBL" id="CAG2068171.1"/>
    </source>
</evidence>
<evidence type="ECO:0000313" key="2">
    <source>
        <dbReference type="Proteomes" id="UP001153148"/>
    </source>
</evidence>
<comment type="caution">
    <text evidence="1">The sequence shown here is derived from an EMBL/GenBank/DDBJ whole genome shotgun (WGS) entry which is preliminary data.</text>
</comment>
<accession>A0ABN7PL27</accession>
<proteinExistence type="predicted"/>
<organism evidence="1 2">
    <name type="scientific">Timema podura</name>
    <name type="common">Walking stick</name>
    <dbReference type="NCBI Taxonomy" id="61482"/>
    <lineage>
        <taxon>Eukaryota</taxon>
        <taxon>Metazoa</taxon>
        <taxon>Ecdysozoa</taxon>
        <taxon>Arthropoda</taxon>
        <taxon>Hexapoda</taxon>
        <taxon>Insecta</taxon>
        <taxon>Pterygota</taxon>
        <taxon>Neoptera</taxon>
        <taxon>Polyneoptera</taxon>
        <taxon>Phasmatodea</taxon>
        <taxon>Timematodea</taxon>
        <taxon>Timematoidea</taxon>
        <taxon>Timematidae</taxon>
        <taxon>Timema</taxon>
    </lineage>
</organism>